<sequence>MAGDTPTTPTISFCGAADTCNTGFYELSEDTVVFGRNGDDRWIWNASGYGNTGTGRPFLRDTAATDLVPNIIPRSDDPDTGVGSSAVDALSLIAGSLEGIRITETTGDLTINYTATQHVFKATEHVTSGDMFGIVADTTESLSSGVAEQSVLNIHGNIAQQLTAGYNGIKLVAHEVILGSGAAGTGGQNNLLAMGTDSNEAMFLVSNTGVLTLNDYT</sequence>
<gene>
    <name evidence="1" type="ORF">S01H4_19327</name>
</gene>
<evidence type="ECO:0000313" key="1">
    <source>
        <dbReference type="EMBL" id="GAG55715.1"/>
    </source>
</evidence>
<dbReference type="AlphaFoldDB" id="X0YIG0"/>
<organism evidence="1">
    <name type="scientific">marine sediment metagenome</name>
    <dbReference type="NCBI Taxonomy" id="412755"/>
    <lineage>
        <taxon>unclassified sequences</taxon>
        <taxon>metagenomes</taxon>
        <taxon>ecological metagenomes</taxon>
    </lineage>
</organism>
<comment type="caution">
    <text evidence="1">The sequence shown here is derived from an EMBL/GenBank/DDBJ whole genome shotgun (WGS) entry which is preliminary data.</text>
</comment>
<dbReference type="EMBL" id="BART01008611">
    <property type="protein sequence ID" value="GAG55715.1"/>
    <property type="molecule type" value="Genomic_DNA"/>
</dbReference>
<accession>X0YIG0</accession>
<proteinExistence type="predicted"/>
<feature type="non-terminal residue" evidence="1">
    <location>
        <position position="217"/>
    </location>
</feature>
<reference evidence="1" key="1">
    <citation type="journal article" date="2014" name="Front. Microbiol.">
        <title>High frequency of phylogenetically diverse reductive dehalogenase-homologous genes in deep subseafloor sedimentary metagenomes.</title>
        <authorList>
            <person name="Kawai M."/>
            <person name="Futagami T."/>
            <person name="Toyoda A."/>
            <person name="Takaki Y."/>
            <person name="Nishi S."/>
            <person name="Hori S."/>
            <person name="Arai W."/>
            <person name="Tsubouchi T."/>
            <person name="Morono Y."/>
            <person name="Uchiyama I."/>
            <person name="Ito T."/>
            <person name="Fujiyama A."/>
            <person name="Inagaki F."/>
            <person name="Takami H."/>
        </authorList>
    </citation>
    <scope>NUCLEOTIDE SEQUENCE</scope>
    <source>
        <strain evidence="1">Expedition CK06-06</strain>
    </source>
</reference>
<protein>
    <submittedName>
        <fullName evidence="1">Uncharacterized protein</fullName>
    </submittedName>
</protein>
<name>X0YIG0_9ZZZZ</name>